<evidence type="ECO:0000313" key="2">
    <source>
        <dbReference type="Proteomes" id="UP000295718"/>
    </source>
</evidence>
<evidence type="ECO:0000313" key="1">
    <source>
        <dbReference type="EMBL" id="TCL56865.1"/>
    </source>
</evidence>
<dbReference type="InterPro" id="IPR015867">
    <property type="entry name" value="N-reg_PII/ATP_PRibTrfase_C"/>
</dbReference>
<dbReference type="RefSeq" id="WP_035315727.1">
    <property type="nucleotide sequence ID" value="NZ_JPNB01000002.1"/>
</dbReference>
<dbReference type="InterPro" id="IPR011322">
    <property type="entry name" value="N-reg_PII-like_a/b"/>
</dbReference>
<dbReference type="Proteomes" id="UP000295718">
    <property type="component" value="Unassembled WGS sequence"/>
</dbReference>
<dbReference type="OrthoDB" id="9803021at2"/>
<proteinExistence type="predicted"/>
<dbReference type="Pfam" id="PF00543">
    <property type="entry name" value="P-II"/>
    <property type="match status" value="1"/>
</dbReference>
<dbReference type="SUPFAM" id="SSF54913">
    <property type="entry name" value="GlnB-like"/>
    <property type="match status" value="1"/>
</dbReference>
<keyword evidence="2" id="KW-1185">Reference proteome</keyword>
<dbReference type="STRING" id="1469948.GCA_000732725_02807"/>
<dbReference type="InterPro" id="IPR002187">
    <property type="entry name" value="N-reg_PII"/>
</dbReference>
<accession>A0A4R1QW15</accession>
<comment type="caution">
    <text evidence="1">The sequence shown here is derived from an EMBL/GenBank/DDBJ whole genome shotgun (WGS) entry which is preliminary data.</text>
</comment>
<dbReference type="PROSITE" id="PS51343">
    <property type="entry name" value="PII_GLNB_DOM"/>
    <property type="match status" value="1"/>
</dbReference>
<dbReference type="EMBL" id="SLUO01000010">
    <property type="protein sequence ID" value="TCL56865.1"/>
    <property type="molecule type" value="Genomic_DNA"/>
</dbReference>
<reference evidence="1 2" key="1">
    <citation type="submission" date="2019-03" db="EMBL/GenBank/DDBJ databases">
        <title>Genomic Encyclopedia of Type Strains, Phase IV (KMG-IV): sequencing the most valuable type-strain genomes for metagenomic binning, comparative biology and taxonomic classification.</title>
        <authorList>
            <person name="Goeker M."/>
        </authorList>
    </citation>
    <scope>NUCLEOTIDE SEQUENCE [LARGE SCALE GENOMIC DNA]</scope>
    <source>
        <strain evidence="1 2">DSM 100556</strain>
    </source>
</reference>
<protein>
    <submittedName>
        <fullName evidence="1">Nitrogen regulatory protein P-II family</fullName>
    </submittedName>
</protein>
<sequence>MTESNPKKALYIIVNIGFADEIAEIMRKEGAGGATIMNARGSGPMPKSILGITIDTEKEIILSVVDEEMSEKIIHAVRQKAGLGTPCNSICFTMPVDKFVMTHVSEPSNEPTK</sequence>
<dbReference type="GO" id="GO:0030234">
    <property type="term" value="F:enzyme regulator activity"/>
    <property type="evidence" value="ECO:0007669"/>
    <property type="project" value="InterPro"/>
</dbReference>
<organism evidence="1 2">
    <name type="scientific">Kineothrix alysoides</name>
    <dbReference type="NCBI Taxonomy" id="1469948"/>
    <lineage>
        <taxon>Bacteria</taxon>
        <taxon>Bacillati</taxon>
        <taxon>Bacillota</taxon>
        <taxon>Clostridia</taxon>
        <taxon>Lachnospirales</taxon>
        <taxon>Lachnospiraceae</taxon>
        <taxon>Kineothrix</taxon>
    </lineage>
</organism>
<name>A0A4R1QW15_9FIRM</name>
<gene>
    <name evidence="1" type="ORF">EDD76_11037</name>
</gene>
<dbReference type="Gene3D" id="3.30.70.120">
    <property type="match status" value="1"/>
</dbReference>
<dbReference type="GO" id="GO:0006808">
    <property type="term" value="P:regulation of nitrogen utilization"/>
    <property type="evidence" value="ECO:0007669"/>
    <property type="project" value="InterPro"/>
</dbReference>
<dbReference type="AlphaFoldDB" id="A0A4R1QW15"/>